<accession>A0A6J8C0K0</accession>
<dbReference type="Proteomes" id="UP000507470">
    <property type="component" value="Unassembled WGS sequence"/>
</dbReference>
<dbReference type="EMBL" id="CACVKT020004388">
    <property type="protein sequence ID" value="CAC5389898.1"/>
    <property type="molecule type" value="Genomic_DNA"/>
</dbReference>
<protein>
    <submittedName>
        <fullName evidence="1">Uncharacterized protein</fullName>
    </submittedName>
</protein>
<evidence type="ECO:0000313" key="1">
    <source>
        <dbReference type="EMBL" id="CAC5389898.1"/>
    </source>
</evidence>
<reference evidence="1 2" key="1">
    <citation type="submission" date="2020-06" db="EMBL/GenBank/DDBJ databases">
        <authorList>
            <person name="Li R."/>
            <person name="Bekaert M."/>
        </authorList>
    </citation>
    <scope>NUCLEOTIDE SEQUENCE [LARGE SCALE GENOMIC DNA]</scope>
    <source>
        <strain evidence="2">wild</strain>
    </source>
</reference>
<name>A0A6J8C0K0_MYTCO</name>
<sequence>MTLNGEPIKVITHGYKPDFSKFKEVKYQDATKNASLEETKDEYQYENAMLNENLGDEPEEKTNNDTCDMCYEAPNCETGIPMIPELEGYHEISTVKPVTATDDESIHNPLPGSYARCPIENDFYMDINTADTYPLSEFHYDYNCSTPLITTSISSPDHAETEENSSNTASINNNLNYDYHDDNTFDNTIMNIDSTNDGMDYGILISTDTVTRGSSSSMNGQSCPDDEHLNSNQSMNFSEMDFWFADKTN</sequence>
<organism evidence="1 2">
    <name type="scientific">Mytilus coruscus</name>
    <name type="common">Sea mussel</name>
    <dbReference type="NCBI Taxonomy" id="42192"/>
    <lineage>
        <taxon>Eukaryota</taxon>
        <taxon>Metazoa</taxon>
        <taxon>Spiralia</taxon>
        <taxon>Lophotrochozoa</taxon>
        <taxon>Mollusca</taxon>
        <taxon>Bivalvia</taxon>
        <taxon>Autobranchia</taxon>
        <taxon>Pteriomorphia</taxon>
        <taxon>Mytilida</taxon>
        <taxon>Mytiloidea</taxon>
        <taxon>Mytilidae</taxon>
        <taxon>Mytilinae</taxon>
        <taxon>Mytilus</taxon>
    </lineage>
</organism>
<evidence type="ECO:0000313" key="2">
    <source>
        <dbReference type="Proteomes" id="UP000507470"/>
    </source>
</evidence>
<keyword evidence="2" id="KW-1185">Reference proteome</keyword>
<gene>
    <name evidence="1" type="ORF">MCOR_25032</name>
</gene>
<proteinExistence type="predicted"/>
<dbReference type="AlphaFoldDB" id="A0A6J8C0K0"/>